<evidence type="ECO:0000313" key="1">
    <source>
        <dbReference type="EMBL" id="RST96608.1"/>
    </source>
</evidence>
<name>A0A429ZSK0_9ENTE</name>
<dbReference type="Pfam" id="PF06028">
    <property type="entry name" value="DUF915"/>
    <property type="match status" value="1"/>
</dbReference>
<dbReference type="OrthoDB" id="503948at2"/>
<dbReference type="InterPro" id="IPR029058">
    <property type="entry name" value="AB_hydrolase_fold"/>
</dbReference>
<accession>A0A429ZSK0</accession>
<proteinExistence type="predicted"/>
<dbReference type="InterPro" id="IPR010315">
    <property type="entry name" value="DUF915_hydro-like"/>
</dbReference>
<sequence>MKLKKWLISSLVLSASVIVSQKILKQLNKQSKFKQLKRNHTQHDRIPTLLIHGTNGTRRSLGGMIERWGKQGLAYKALEVEVSRDGELTLTGNWQELHPEQQPLIQVIFKEGNPPEWQQGEWLKNILELLKQELQIQKVQMLGHSMGGVAILRYLVDYGQDNTLPKVSKVVALGTPFNSEEVSSSGKTKYDLGTAGPLTEYPTYRYLKAYYQNLPRELSLLNIYGDLKNGSRSDGFVSVDSAKAIRFLIKGWIETYSERQVLGVRAQHSLLHENKQVDRLAANFLWGHQHLHFKKGGH</sequence>
<comment type="caution">
    <text evidence="1">The sequence shown here is derived from an EMBL/GenBank/DDBJ whole genome shotgun (WGS) entry which is preliminary data.</text>
</comment>
<dbReference type="SUPFAM" id="SSF53474">
    <property type="entry name" value="alpha/beta-Hydrolases"/>
    <property type="match status" value="1"/>
</dbReference>
<keyword evidence="2" id="KW-1185">Reference proteome</keyword>
<reference evidence="1 2" key="1">
    <citation type="submission" date="2017-05" db="EMBL/GenBank/DDBJ databases">
        <title>Vagococcus spp. assemblies.</title>
        <authorList>
            <person name="Gulvik C.A."/>
        </authorList>
    </citation>
    <scope>NUCLEOTIDE SEQUENCE [LARGE SCALE GENOMIC DNA]</scope>
    <source>
        <strain evidence="1 2">NCFB 2777</strain>
    </source>
</reference>
<gene>
    <name evidence="1" type="ORF">CBF35_05090</name>
</gene>
<dbReference type="RefSeq" id="WP_126778889.1">
    <property type="nucleotide sequence ID" value="NZ_NGJU01000006.1"/>
</dbReference>
<dbReference type="Gene3D" id="3.40.50.1820">
    <property type="entry name" value="alpha/beta hydrolase"/>
    <property type="match status" value="1"/>
</dbReference>
<protein>
    <recommendedName>
        <fullName evidence="3">Alpha/beta hydrolase</fullName>
    </recommendedName>
</protein>
<organism evidence="1 2">
    <name type="scientific">Vagococcus salmoninarum</name>
    <dbReference type="NCBI Taxonomy" id="2739"/>
    <lineage>
        <taxon>Bacteria</taxon>
        <taxon>Bacillati</taxon>
        <taxon>Bacillota</taxon>
        <taxon>Bacilli</taxon>
        <taxon>Lactobacillales</taxon>
        <taxon>Enterococcaceae</taxon>
        <taxon>Vagococcus</taxon>
    </lineage>
</organism>
<dbReference type="GeneID" id="98567738"/>
<dbReference type="AlphaFoldDB" id="A0A429ZSK0"/>
<dbReference type="EMBL" id="NGJU01000006">
    <property type="protein sequence ID" value="RST96608.1"/>
    <property type="molecule type" value="Genomic_DNA"/>
</dbReference>
<dbReference type="Proteomes" id="UP000287239">
    <property type="component" value="Unassembled WGS sequence"/>
</dbReference>
<evidence type="ECO:0000313" key="2">
    <source>
        <dbReference type="Proteomes" id="UP000287239"/>
    </source>
</evidence>
<evidence type="ECO:0008006" key="3">
    <source>
        <dbReference type="Google" id="ProtNLM"/>
    </source>
</evidence>